<reference evidence="2 3" key="1">
    <citation type="submission" date="2020-11" db="EMBL/GenBank/DDBJ databases">
        <authorList>
            <person name="Kim M.K."/>
        </authorList>
    </citation>
    <scope>NUCLEOTIDE SEQUENCE [LARGE SCALE GENOMIC DNA]</scope>
    <source>
        <strain evidence="2 3">BT439</strain>
    </source>
</reference>
<dbReference type="RefSeq" id="WP_196286345.1">
    <property type="nucleotide sequence ID" value="NZ_JADQDP010000002.1"/>
</dbReference>
<protein>
    <submittedName>
        <fullName evidence="2">Uncharacterized protein</fullName>
    </submittedName>
</protein>
<evidence type="ECO:0000256" key="1">
    <source>
        <dbReference type="SAM" id="Phobius"/>
    </source>
</evidence>
<accession>A0A931FKS3</accession>
<keyword evidence="1" id="KW-0472">Membrane</keyword>
<evidence type="ECO:0000313" key="3">
    <source>
        <dbReference type="Proteomes" id="UP000645610"/>
    </source>
</evidence>
<proteinExistence type="predicted"/>
<keyword evidence="1" id="KW-1133">Transmembrane helix</keyword>
<dbReference type="EMBL" id="JADQDP010000002">
    <property type="protein sequence ID" value="MBF9142020.1"/>
    <property type="molecule type" value="Genomic_DNA"/>
</dbReference>
<organism evidence="2 3">
    <name type="scientific">Hymenobacter properus</name>
    <dbReference type="NCBI Taxonomy" id="2791026"/>
    <lineage>
        <taxon>Bacteria</taxon>
        <taxon>Pseudomonadati</taxon>
        <taxon>Bacteroidota</taxon>
        <taxon>Cytophagia</taxon>
        <taxon>Cytophagales</taxon>
        <taxon>Hymenobacteraceae</taxon>
        <taxon>Hymenobacter</taxon>
    </lineage>
</organism>
<gene>
    <name evidence="2" type="ORF">I2I01_10270</name>
</gene>
<name>A0A931FKS3_9BACT</name>
<feature type="transmembrane region" description="Helical" evidence="1">
    <location>
        <begin position="46"/>
        <end position="65"/>
    </location>
</feature>
<comment type="caution">
    <text evidence="2">The sequence shown here is derived from an EMBL/GenBank/DDBJ whole genome shotgun (WGS) entry which is preliminary data.</text>
</comment>
<keyword evidence="3" id="KW-1185">Reference proteome</keyword>
<keyword evidence="1" id="KW-0812">Transmembrane</keyword>
<evidence type="ECO:0000313" key="2">
    <source>
        <dbReference type="EMBL" id="MBF9142020.1"/>
    </source>
</evidence>
<dbReference type="Proteomes" id="UP000645610">
    <property type="component" value="Unassembled WGS sequence"/>
</dbReference>
<sequence length="126" mass="14126">MRSPFEKPETLPQWLLSSACWAASCWVAFSLFSWGSMWWWKSDDGMFLVFGAAVLVCILMWKRVIKVGWRLWSDNREVLSMNILAGLWLLLQTAAFVLSVLGIAFGTLIWMALSGSSGSNGGGWND</sequence>
<feature type="transmembrane region" description="Helical" evidence="1">
    <location>
        <begin position="20"/>
        <end position="40"/>
    </location>
</feature>
<feature type="transmembrane region" description="Helical" evidence="1">
    <location>
        <begin position="86"/>
        <end position="113"/>
    </location>
</feature>
<dbReference type="PROSITE" id="PS51257">
    <property type="entry name" value="PROKAR_LIPOPROTEIN"/>
    <property type="match status" value="1"/>
</dbReference>
<dbReference type="AlphaFoldDB" id="A0A931FKS3"/>